<proteinExistence type="predicted"/>
<evidence type="ECO:0000256" key="2">
    <source>
        <dbReference type="ARBA" id="ARBA00023315"/>
    </source>
</evidence>
<feature type="domain" description="N-acetyltransferase" evidence="3">
    <location>
        <begin position="1"/>
        <end position="107"/>
    </location>
</feature>
<dbReference type="EMBL" id="CP051682">
    <property type="protein sequence ID" value="QJD98415.1"/>
    <property type="molecule type" value="Genomic_DNA"/>
</dbReference>
<dbReference type="Pfam" id="PF13673">
    <property type="entry name" value="Acetyltransf_10"/>
    <property type="match status" value="1"/>
</dbReference>
<dbReference type="InterPro" id="IPR000182">
    <property type="entry name" value="GNAT_dom"/>
</dbReference>
<protein>
    <submittedName>
        <fullName evidence="4">GNAT family N-acetyltransferase</fullName>
    </submittedName>
</protein>
<accession>A0A7L5E5V3</accession>
<sequence length="107" mass="12234">MEMEEDNYGLHFGAFYQDDLVGVISLFQQGTDYQFRKFAVSPSMQNQGVGTAILQHISDFAKSQGGTRLWCNARSTATNFYYKHGFQENGETFTRKGINYLILEKDL</sequence>
<reference evidence="4 5" key="1">
    <citation type="submission" date="2020-04" db="EMBL/GenBank/DDBJ databases">
        <title>Genome sequencing of novel species.</title>
        <authorList>
            <person name="Heo J."/>
            <person name="Kim S.-J."/>
            <person name="Kim J.-S."/>
            <person name="Hong S.-B."/>
            <person name="Kwon S.-W."/>
        </authorList>
    </citation>
    <scope>NUCLEOTIDE SEQUENCE [LARGE SCALE GENOMIC DNA]</scope>
    <source>
        <strain evidence="4 5">F39-2</strain>
    </source>
</reference>
<evidence type="ECO:0000256" key="1">
    <source>
        <dbReference type="ARBA" id="ARBA00022679"/>
    </source>
</evidence>
<evidence type="ECO:0000313" key="4">
    <source>
        <dbReference type="EMBL" id="QJD98415.1"/>
    </source>
</evidence>
<evidence type="ECO:0000259" key="3">
    <source>
        <dbReference type="PROSITE" id="PS51186"/>
    </source>
</evidence>
<dbReference type="GO" id="GO:0016747">
    <property type="term" value="F:acyltransferase activity, transferring groups other than amino-acyl groups"/>
    <property type="evidence" value="ECO:0007669"/>
    <property type="project" value="InterPro"/>
</dbReference>
<keyword evidence="5" id="KW-1185">Reference proteome</keyword>
<dbReference type="PROSITE" id="PS51186">
    <property type="entry name" value="GNAT"/>
    <property type="match status" value="1"/>
</dbReference>
<dbReference type="SUPFAM" id="SSF55729">
    <property type="entry name" value="Acyl-CoA N-acyltransferases (Nat)"/>
    <property type="match status" value="1"/>
</dbReference>
<dbReference type="PANTHER" id="PTHR43877">
    <property type="entry name" value="AMINOALKYLPHOSPHONATE N-ACETYLTRANSFERASE-RELATED-RELATED"/>
    <property type="match status" value="1"/>
</dbReference>
<name>A0A7L5E5V3_9SPHI</name>
<dbReference type="Proteomes" id="UP000503278">
    <property type="component" value="Chromosome"/>
</dbReference>
<organism evidence="4 5">
    <name type="scientific">Mucilaginibacter robiniae</name>
    <dbReference type="NCBI Taxonomy" id="2728022"/>
    <lineage>
        <taxon>Bacteria</taxon>
        <taxon>Pseudomonadati</taxon>
        <taxon>Bacteroidota</taxon>
        <taxon>Sphingobacteriia</taxon>
        <taxon>Sphingobacteriales</taxon>
        <taxon>Sphingobacteriaceae</taxon>
        <taxon>Mucilaginibacter</taxon>
    </lineage>
</organism>
<keyword evidence="2" id="KW-0012">Acyltransferase</keyword>
<dbReference type="InterPro" id="IPR050832">
    <property type="entry name" value="Bact_Acetyltransf"/>
</dbReference>
<dbReference type="AlphaFoldDB" id="A0A7L5E5V3"/>
<dbReference type="InterPro" id="IPR016181">
    <property type="entry name" value="Acyl_CoA_acyltransferase"/>
</dbReference>
<dbReference type="Gene3D" id="3.40.630.30">
    <property type="match status" value="1"/>
</dbReference>
<gene>
    <name evidence="4" type="ORF">HH214_13915</name>
</gene>
<dbReference type="CDD" id="cd04301">
    <property type="entry name" value="NAT_SF"/>
    <property type="match status" value="1"/>
</dbReference>
<evidence type="ECO:0000313" key="5">
    <source>
        <dbReference type="Proteomes" id="UP000503278"/>
    </source>
</evidence>
<keyword evidence="1 4" id="KW-0808">Transferase</keyword>
<dbReference type="PANTHER" id="PTHR43877:SF2">
    <property type="entry name" value="AMINOALKYLPHOSPHONATE N-ACETYLTRANSFERASE-RELATED"/>
    <property type="match status" value="1"/>
</dbReference>
<dbReference type="KEGG" id="mrob:HH214_13915"/>